<feature type="domain" description="F-box" evidence="2">
    <location>
        <begin position="3"/>
        <end position="49"/>
    </location>
</feature>
<keyword evidence="4" id="KW-1185">Reference proteome</keyword>
<dbReference type="OMA" id="CGFRHIL"/>
<keyword evidence="1" id="KW-0833">Ubl conjugation pathway</keyword>
<dbReference type="SMART" id="SM00256">
    <property type="entry name" value="FBOX"/>
    <property type="match status" value="1"/>
</dbReference>
<dbReference type="InterPro" id="IPR001810">
    <property type="entry name" value="F-box_dom"/>
</dbReference>
<evidence type="ECO:0000313" key="4">
    <source>
        <dbReference type="Proteomes" id="UP000887567"/>
    </source>
</evidence>
<dbReference type="Pfam" id="PF12937">
    <property type="entry name" value="F-box-like"/>
    <property type="match status" value="1"/>
</dbReference>
<protein>
    <recommendedName>
        <fullName evidence="2">F-box domain-containing protein</fullName>
    </recommendedName>
</protein>
<dbReference type="OrthoDB" id="3219396at2759"/>
<dbReference type="GeneID" id="110243836"/>
<dbReference type="Gene3D" id="3.80.10.10">
    <property type="entry name" value="Ribonuclease Inhibitor"/>
    <property type="match status" value="1"/>
</dbReference>
<dbReference type="Pfam" id="PF13516">
    <property type="entry name" value="LRR_6"/>
    <property type="match status" value="1"/>
</dbReference>
<evidence type="ECO:0000259" key="2">
    <source>
        <dbReference type="PROSITE" id="PS50181"/>
    </source>
</evidence>
<dbReference type="InterPro" id="IPR032675">
    <property type="entry name" value="LRR_dom_sf"/>
</dbReference>
<dbReference type="Proteomes" id="UP000887567">
    <property type="component" value="Unplaced"/>
</dbReference>
<dbReference type="KEGG" id="epa:110243836"/>
<dbReference type="AlphaFoldDB" id="A0A913XK79"/>
<sequence>MSFYAERKLPDAVLLEIFRYFSFRELAKIAQVSRQWRRIAYDPSLWRTVNLNQLFSCPLNDEATLLMLLQTRLVSARSLNMGECSLTPNLAKELSKKRYNLKSLVNFSACGNVRDFPTGLELMDLRYSWGDFAFMRRLPRHFTNMKYVGLGAVSSEFLIPDIFTKMRSLRVLELTDCNVLSDDALAKISLSCPQLESVCLNECKNFHGKCLSRVLKNCPLITTLLVRFTKLCDNALMSVKWEETRVQELDLTGCYFITTTGISNAISRLPKIHYFKMNQCGFRHILHLTVYQEIRPNVKYTNLETLDLRWNFLLSAECLEGVLRQAPNLRYLGVSHSPRIPPSVLASLLKFVPNLRVLEFGPLRKESLSESKLVPTLINCCPQIEAVSLINFKMIDQNDSVALQDLKEKCQNIKEVKLCNPRIEHVAIGNRGETITVERLLIKMDSQLPCPKNTLGMKIMLSQK</sequence>
<dbReference type="SUPFAM" id="SSF52047">
    <property type="entry name" value="RNI-like"/>
    <property type="match status" value="1"/>
</dbReference>
<evidence type="ECO:0000256" key="1">
    <source>
        <dbReference type="ARBA" id="ARBA00022786"/>
    </source>
</evidence>
<dbReference type="SUPFAM" id="SSF81383">
    <property type="entry name" value="F-box domain"/>
    <property type="match status" value="1"/>
</dbReference>
<dbReference type="InterPro" id="IPR006553">
    <property type="entry name" value="Leu-rich_rpt_Cys-con_subtyp"/>
</dbReference>
<accession>A0A913XK79</accession>
<dbReference type="RefSeq" id="XP_020905630.1">
    <property type="nucleotide sequence ID" value="XM_021049971.2"/>
</dbReference>
<evidence type="ECO:0000313" key="3">
    <source>
        <dbReference type="EnsemblMetazoa" id="XP_020905630.1"/>
    </source>
</evidence>
<dbReference type="Gene3D" id="1.20.1280.50">
    <property type="match status" value="1"/>
</dbReference>
<proteinExistence type="predicted"/>
<organism evidence="3 4">
    <name type="scientific">Exaiptasia diaphana</name>
    <name type="common">Tropical sea anemone</name>
    <name type="synonym">Aiptasia pulchella</name>
    <dbReference type="NCBI Taxonomy" id="2652724"/>
    <lineage>
        <taxon>Eukaryota</taxon>
        <taxon>Metazoa</taxon>
        <taxon>Cnidaria</taxon>
        <taxon>Anthozoa</taxon>
        <taxon>Hexacorallia</taxon>
        <taxon>Actiniaria</taxon>
        <taxon>Aiptasiidae</taxon>
        <taxon>Exaiptasia</taxon>
    </lineage>
</organism>
<dbReference type="SMART" id="SM00367">
    <property type="entry name" value="LRR_CC"/>
    <property type="match status" value="5"/>
</dbReference>
<name>A0A913XK79_EXADI</name>
<dbReference type="InterPro" id="IPR036047">
    <property type="entry name" value="F-box-like_dom_sf"/>
</dbReference>
<dbReference type="PANTHER" id="PTHR20933">
    <property type="entry name" value="F-BOX ONLY PROTEIN 33"/>
    <property type="match status" value="1"/>
</dbReference>
<dbReference type="EnsemblMetazoa" id="XM_021049971.2">
    <property type="protein sequence ID" value="XP_020905630.1"/>
    <property type="gene ID" value="LOC110243836"/>
</dbReference>
<dbReference type="PROSITE" id="PS50181">
    <property type="entry name" value="FBOX"/>
    <property type="match status" value="1"/>
</dbReference>
<reference evidence="3" key="1">
    <citation type="submission" date="2022-11" db="UniProtKB">
        <authorList>
            <consortium name="EnsemblMetazoa"/>
        </authorList>
    </citation>
    <scope>IDENTIFICATION</scope>
</reference>
<dbReference type="PANTHER" id="PTHR20933:SF4">
    <property type="entry name" value="F-BOX INVOLVED IN POLYQ PATHOGENESIS, ISOFORM A"/>
    <property type="match status" value="1"/>
</dbReference>
<dbReference type="InterPro" id="IPR001611">
    <property type="entry name" value="Leu-rich_rpt"/>
</dbReference>
<dbReference type="GO" id="GO:0031398">
    <property type="term" value="P:positive regulation of protein ubiquitination"/>
    <property type="evidence" value="ECO:0007669"/>
    <property type="project" value="TreeGrafter"/>
</dbReference>